<keyword evidence="2" id="KW-1185">Reference proteome</keyword>
<evidence type="ECO:0000313" key="1">
    <source>
        <dbReference type="EMBL" id="OAD70044.1"/>
    </source>
</evidence>
<reference evidence="2" key="1">
    <citation type="submission" date="2015-06" db="EMBL/GenBank/DDBJ databases">
        <title>Expansion of signal transduction pathways in fungi by whole-genome duplication.</title>
        <authorList>
            <consortium name="DOE Joint Genome Institute"/>
            <person name="Corrochano L.M."/>
            <person name="Kuo A."/>
            <person name="Marcet-Houben M."/>
            <person name="Polaino S."/>
            <person name="Salamov A."/>
            <person name="Villalobos J.M."/>
            <person name="Alvarez M.I."/>
            <person name="Avalos J."/>
            <person name="Benito E.P."/>
            <person name="Benoit I."/>
            <person name="Burger G."/>
            <person name="Camino L.P."/>
            <person name="Canovas D."/>
            <person name="Cerda-Olmedo E."/>
            <person name="Cheng J.-F."/>
            <person name="Dominguez A."/>
            <person name="Elias M."/>
            <person name="Eslava A.P."/>
            <person name="Glaser F."/>
            <person name="Grimwood J."/>
            <person name="Gutierrez G."/>
            <person name="Heitman J."/>
            <person name="Henrissat B."/>
            <person name="Iturriaga E.A."/>
            <person name="Lang B.F."/>
            <person name="Lavin J.L."/>
            <person name="Lee S."/>
            <person name="Li W."/>
            <person name="Lindquist E."/>
            <person name="Lopez-Garcia S."/>
            <person name="Luque E.M."/>
            <person name="Marcos A.T."/>
            <person name="Martin J."/>
            <person name="McCluskey K."/>
            <person name="Medina H.R."/>
            <person name="Miralles-Duran A."/>
            <person name="Miyazaki A."/>
            <person name="Munoz-Torres E."/>
            <person name="Oguiza J.A."/>
            <person name="Ohm R."/>
            <person name="Olmedo M."/>
            <person name="Orejas M."/>
            <person name="Ortiz-Castellanos L."/>
            <person name="Pisabarro A.G."/>
            <person name="Rodriguez-Romero J."/>
            <person name="Ruiz-Herrera J."/>
            <person name="Ruiz-Vazquez R."/>
            <person name="Sanz C."/>
            <person name="Schackwitz W."/>
            <person name="Schmutz J."/>
            <person name="Shahriari M."/>
            <person name="Shelest E."/>
            <person name="Silva-Franco F."/>
            <person name="Soanes D."/>
            <person name="Syed K."/>
            <person name="Tagua V.G."/>
            <person name="Talbot N.J."/>
            <person name="Thon M."/>
            <person name="De vries R.P."/>
            <person name="Wiebenga A."/>
            <person name="Yadav J.S."/>
            <person name="Braun E.L."/>
            <person name="Baker S."/>
            <person name="Garre V."/>
            <person name="Horwitz B."/>
            <person name="Torres-Martinez S."/>
            <person name="Idnurm A."/>
            <person name="Herrera-Estrella A."/>
            <person name="Gabaldon T."/>
            <person name="Grigoriev I.V."/>
        </authorList>
    </citation>
    <scope>NUCLEOTIDE SEQUENCE [LARGE SCALE GENOMIC DNA]</scope>
    <source>
        <strain evidence="2">NRRL 1555(-)</strain>
    </source>
</reference>
<evidence type="ECO:0000313" key="2">
    <source>
        <dbReference type="Proteomes" id="UP000077315"/>
    </source>
</evidence>
<gene>
    <name evidence="1" type="ORF">PHYBLDRAFT_149208</name>
</gene>
<sequence length="171" mass="19120">MYLSRTLQIRTPLVSDAGTDTHSLSINASASASSSSSSSQIYQVLANNAIILLKKGHVCLELIKHVGTEYLLLNIRAKAIDKGVIVDSKSNYLDINKHLAWLNRKDESTTIFHLDAAIVTIPHKAQTITLGYIEVKLSDFQVNPELEFLDLIRLETFARHFMQYQKAIPLV</sequence>
<dbReference type="AlphaFoldDB" id="A0A162NIQ7"/>
<dbReference type="Proteomes" id="UP000077315">
    <property type="component" value="Unassembled WGS sequence"/>
</dbReference>
<dbReference type="RefSeq" id="XP_018288084.1">
    <property type="nucleotide sequence ID" value="XM_018432233.1"/>
</dbReference>
<dbReference type="InParanoid" id="A0A162NIQ7"/>
<proteinExistence type="predicted"/>
<dbReference type="EMBL" id="KV440990">
    <property type="protein sequence ID" value="OAD70044.1"/>
    <property type="molecule type" value="Genomic_DNA"/>
</dbReference>
<dbReference type="GeneID" id="28993139"/>
<name>A0A162NIQ7_PHYB8</name>
<organism evidence="1 2">
    <name type="scientific">Phycomyces blakesleeanus (strain ATCC 8743b / DSM 1359 / FGSC 10004 / NBRC 33097 / NRRL 1555)</name>
    <dbReference type="NCBI Taxonomy" id="763407"/>
    <lineage>
        <taxon>Eukaryota</taxon>
        <taxon>Fungi</taxon>
        <taxon>Fungi incertae sedis</taxon>
        <taxon>Mucoromycota</taxon>
        <taxon>Mucoromycotina</taxon>
        <taxon>Mucoromycetes</taxon>
        <taxon>Mucorales</taxon>
        <taxon>Phycomycetaceae</taxon>
        <taxon>Phycomyces</taxon>
    </lineage>
</organism>
<dbReference type="VEuPathDB" id="FungiDB:PHYBLDRAFT_149208"/>
<accession>A0A162NIQ7</accession>
<dbReference type="OrthoDB" id="2266852at2759"/>
<protein>
    <submittedName>
        <fullName evidence="1">Uncharacterized protein</fullName>
    </submittedName>
</protein>